<evidence type="ECO:0000313" key="2">
    <source>
        <dbReference type="Proteomes" id="UP000765509"/>
    </source>
</evidence>
<evidence type="ECO:0000313" key="1">
    <source>
        <dbReference type="EMBL" id="MBW0512503.1"/>
    </source>
</evidence>
<organism evidence="1 2">
    <name type="scientific">Austropuccinia psidii MF-1</name>
    <dbReference type="NCBI Taxonomy" id="1389203"/>
    <lineage>
        <taxon>Eukaryota</taxon>
        <taxon>Fungi</taxon>
        <taxon>Dikarya</taxon>
        <taxon>Basidiomycota</taxon>
        <taxon>Pucciniomycotina</taxon>
        <taxon>Pucciniomycetes</taxon>
        <taxon>Pucciniales</taxon>
        <taxon>Sphaerophragmiaceae</taxon>
        <taxon>Austropuccinia</taxon>
    </lineage>
</organism>
<name>A0A9Q3E533_9BASI</name>
<proteinExistence type="predicted"/>
<dbReference type="EMBL" id="AVOT02022835">
    <property type="protein sequence ID" value="MBW0512503.1"/>
    <property type="molecule type" value="Genomic_DNA"/>
</dbReference>
<dbReference type="Proteomes" id="UP000765509">
    <property type="component" value="Unassembled WGS sequence"/>
</dbReference>
<sequence>MVTPQQLKPVASSRRIREDQLPLPFPAAQVFQREHCPVWVTREYPNMENEGKYSVARLFRGVDRNSREVSAYSNVMMTPGTAFEEVASKSI</sequence>
<dbReference type="AlphaFoldDB" id="A0A9Q3E533"/>
<keyword evidence="2" id="KW-1185">Reference proteome</keyword>
<reference evidence="1" key="1">
    <citation type="submission" date="2021-03" db="EMBL/GenBank/DDBJ databases">
        <title>Draft genome sequence of rust myrtle Austropuccinia psidii MF-1, a brazilian biotype.</title>
        <authorList>
            <person name="Quecine M.C."/>
            <person name="Pachon D.M.R."/>
            <person name="Bonatelli M.L."/>
            <person name="Correr F.H."/>
            <person name="Franceschini L.M."/>
            <person name="Leite T.F."/>
            <person name="Margarido G.R.A."/>
            <person name="Almeida C.A."/>
            <person name="Ferrarezi J.A."/>
            <person name="Labate C.A."/>
        </authorList>
    </citation>
    <scope>NUCLEOTIDE SEQUENCE</scope>
    <source>
        <strain evidence="1">MF-1</strain>
    </source>
</reference>
<accession>A0A9Q3E533</accession>
<gene>
    <name evidence="1" type="ORF">O181_052218</name>
</gene>
<protein>
    <submittedName>
        <fullName evidence="1">Uncharacterized protein</fullName>
    </submittedName>
</protein>
<comment type="caution">
    <text evidence="1">The sequence shown here is derived from an EMBL/GenBank/DDBJ whole genome shotgun (WGS) entry which is preliminary data.</text>
</comment>